<dbReference type="AlphaFoldDB" id="A0A917AWB7"/>
<proteinExistence type="predicted"/>
<reference evidence="2" key="2">
    <citation type="submission" date="2020-09" db="EMBL/GenBank/DDBJ databases">
        <authorList>
            <person name="Sun Q."/>
            <person name="Zhou Y."/>
        </authorList>
    </citation>
    <scope>NUCLEOTIDE SEQUENCE</scope>
    <source>
        <strain evidence="2">CGMCC 1.12698</strain>
    </source>
</reference>
<protein>
    <submittedName>
        <fullName evidence="2">Uncharacterized protein</fullName>
    </submittedName>
</protein>
<feature type="transmembrane region" description="Helical" evidence="1">
    <location>
        <begin position="45"/>
        <end position="69"/>
    </location>
</feature>
<keyword evidence="3" id="KW-1185">Reference proteome</keyword>
<organism evidence="2 3">
    <name type="scientific">Priestia taiwanensis</name>
    <dbReference type="NCBI Taxonomy" id="1347902"/>
    <lineage>
        <taxon>Bacteria</taxon>
        <taxon>Bacillati</taxon>
        <taxon>Bacillota</taxon>
        <taxon>Bacilli</taxon>
        <taxon>Bacillales</taxon>
        <taxon>Bacillaceae</taxon>
        <taxon>Priestia</taxon>
    </lineage>
</organism>
<evidence type="ECO:0000313" key="3">
    <source>
        <dbReference type="Proteomes" id="UP000605259"/>
    </source>
</evidence>
<feature type="transmembrane region" description="Helical" evidence="1">
    <location>
        <begin position="114"/>
        <end position="131"/>
    </location>
</feature>
<keyword evidence="1" id="KW-1133">Transmembrane helix</keyword>
<evidence type="ECO:0000256" key="1">
    <source>
        <dbReference type="SAM" id="Phobius"/>
    </source>
</evidence>
<dbReference type="Proteomes" id="UP000605259">
    <property type="component" value="Unassembled WGS sequence"/>
</dbReference>
<feature type="transmembrane region" description="Helical" evidence="1">
    <location>
        <begin position="81"/>
        <end position="102"/>
    </location>
</feature>
<dbReference type="EMBL" id="BMFK01000004">
    <property type="protein sequence ID" value="GGE80428.1"/>
    <property type="molecule type" value="Genomic_DNA"/>
</dbReference>
<accession>A0A917AWB7</accession>
<sequence>MKQKTKHTKAIFLGILSLILAFFLPAFLMLILSDWMPNEITYPKISSVFILSVMLPITTFIFYSILKVFGYKDKKLKGRGIIGIIDSIVTEFLHAFAGYFVISKLGLTSVELTLIGISLVAIVHSIIGTLLRSKVEEVGEMYQ</sequence>
<reference evidence="2" key="1">
    <citation type="journal article" date="2014" name="Int. J. Syst. Evol. Microbiol.">
        <title>Complete genome sequence of Corynebacterium casei LMG S-19264T (=DSM 44701T), isolated from a smear-ripened cheese.</title>
        <authorList>
            <consortium name="US DOE Joint Genome Institute (JGI-PGF)"/>
            <person name="Walter F."/>
            <person name="Albersmeier A."/>
            <person name="Kalinowski J."/>
            <person name="Ruckert C."/>
        </authorList>
    </citation>
    <scope>NUCLEOTIDE SEQUENCE</scope>
    <source>
        <strain evidence="2">CGMCC 1.12698</strain>
    </source>
</reference>
<keyword evidence="1" id="KW-0472">Membrane</keyword>
<dbReference type="RefSeq" id="WP_188389547.1">
    <property type="nucleotide sequence ID" value="NZ_BMFK01000004.1"/>
</dbReference>
<evidence type="ECO:0000313" key="2">
    <source>
        <dbReference type="EMBL" id="GGE80428.1"/>
    </source>
</evidence>
<gene>
    <name evidence="2" type="ORF">GCM10007140_32430</name>
</gene>
<keyword evidence="1" id="KW-0812">Transmembrane</keyword>
<feature type="transmembrane region" description="Helical" evidence="1">
    <location>
        <begin position="12"/>
        <end position="33"/>
    </location>
</feature>
<name>A0A917AWB7_9BACI</name>
<comment type="caution">
    <text evidence="2">The sequence shown here is derived from an EMBL/GenBank/DDBJ whole genome shotgun (WGS) entry which is preliminary data.</text>
</comment>